<evidence type="ECO:0000256" key="1">
    <source>
        <dbReference type="ARBA" id="ARBA00023125"/>
    </source>
</evidence>
<dbReference type="EMBL" id="MIGB01000008">
    <property type="protein sequence ID" value="OSY41566.1"/>
    <property type="molecule type" value="Genomic_DNA"/>
</dbReference>
<comment type="caution">
    <text evidence="3">The sequence shown here is derived from an EMBL/GenBank/DDBJ whole genome shotgun (WGS) entry which is preliminary data.</text>
</comment>
<dbReference type="PROSITE" id="PS50937">
    <property type="entry name" value="HTH_MERR_2"/>
    <property type="match status" value="1"/>
</dbReference>
<keyword evidence="4" id="KW-1185">Reference proteome</keyword>
<dbReference type="GO" id="GO:0003677">
    <property type="term" value="F:DNA binding"/>
    <property type="evidence" value="ECO:0007669"/>
    <property type="project" value="UniProtKB-KW"/>
</dbReference>
<proteinExistence type="predicted"/>
<sequence>MSWSTREIAELAGTTPRAVRHYHHIGLLPEPERRSNGYKQYGVPHLIRLLRITRLAELGVGLHAIAELGDDDEHPVDALRALDAELARQMERLSAARAEVATMLETELATDLPPEFAATAAAPLSDADRRLTAVLGRLLDPGERQVYADLVTSTADSQVDDDFEQLPADADEAVRDDLAARLAVRVRTLQQEHPGITELGSSAPRRFRRTVDQVSREIYNPAQLDVLRRMTALYWQRARS</sequence>
<dbReference type="InterPro" id="IPR047057">
    <property type="entry name" value="MerR_fam"/>
</dbReference>
<gene>
    <name evidence="3" type="primary">merR1_1</name>
    <name evidence="3" type="ORF">BG845_02057</name>
</gene>
<dbReference type="PANTHER" id="PTHR30204:SF93">
    <property type="entry name" value="HTH MERR-TYPE DOMAIN-CONTAINING PROTEIN"/>
    <property type="match status" value="1"/>
</dbReference>
<dbReference type="Pfam" id="PF00376">
    <property type="entry name" value="MerR"/>
    <property type="match status" value="1"/>
</dbReference>
<accession>A0A1Y2N272</accession>
<dbReference type="Proteomes" id="UP000194360">
    <property type="component" value="Unassembled WGS sequence"/>
</dbReference>
<keyword evidence="1" id="KW-0238">DNA-binding</keyword>
<dbReference type="STRING" id="2074.BG845_02057"/>
<evidence type="ECO:0000313" key="4">
    <source>
        <dbReference type="Proteomes" id="UP000194360"/>
    </source>
</evidence>
<feature type="domain" description="HTH merR-type" evidence="2">
    <location>
        <begin position="1"/>
        <end position="71"/>
    </location>
</feature>
<protein>
    <submittedName>
        <fullName evidence="3">Mercuric resistance operon regulatory protein</fullName>
    </submittedName>
</protein>
<dbReference type="InterPro" id="IPR000551">
    <property type="entry name" value="MerR-type_HTH_dom"/>
</dbReference>
<organism evidence="3 4">
    <name type="scientific">Pseudonocardia autotrophica</name>
    <name type="common">Amycolata autotrophica</name>
    <name type="synonym">Nocardia autotrophica</name>
    <dbReference type="NCBI Taxonomy" id="2074"/>
    <lineage>
        <taxon>Bacteria</taxon>
        <taxon>Bacillati</taxon>
        <taxon>Actinomycetota</taxon>
        <taxon>Actinomycetes</taxon>
        <taxon>Pseudonocardiales</taxon>
        <taxon>Pseudonocardiaceae</taxon>
        <taxon>Pseudonocardia</taxon>
    </lineage>
</organism>
<evidence type="ECO:0000313" key="3">
    <source>
        <dbReference type="EMBL" id="OSY41566.1"/>
    </source>
</evidence>
<dbReference type="SMART" id="SM00422">
    <property type="entry name" value="HTH_MERR"/>
    <property type="match status" value="1"/>
</dbReference>
<dbReference type="InterPro" id="IPR009061">
    <property type="entry name" value="DNA-bd_dom_put_sf"/>
</dbReference>
<dbReference type="RefSeq" id="WP_085912322.1">
    <property type="nucleotide sequence ID" value="NZ_AP018920.1"/>
</dbReference>
<dbReference type="GO" id="GO:0003700">
    <property type="term" value="F:DNA-binding transcription factor activity"/>
    <property type="evidence" value="ECO:0007669"/>
    <property type="project" value="InterPro"/>
</dbReference>
<dbReference type="CDD" id="cd00592">
    <property type="entry name" value="HTH_MerR-like"/>
    <property type="match status" value="1"/>
</dbReference>
<dbReference type="PANTHER" id="PTHR30204">
    <property type="entry name" value="REDOX-CYCLING DRUG-SENSING TRANSCRIPTIONAL ACTIVATOR SOXR"/>
    <property type="match status" value="1"/>
</dbReference>
<dbReference type="SUPFAM" id="SSF46955">
    <property type="entry name" value="Putative DNA-binding domain"/>
    <property type="match status" value="1"/>
</dbReference>
<dbReference type="AlphaFoldDB" id="A0A1Y2N272"/>
<dbReference type="Gene3D" id="1.10.1660.10">
    <property type="match status" value="1"/>
</dbReference>
<evidence type="ECO:0000259" key="2">
    <source>
        <dbReference type="PROSITE" id="PS50937"/>
    </source>
</evidence>
<name>A0A1Y2N272_PSEAH</name>
<dbReference type="OrthoDB" id="4569196at2"/>
<reference evidence="3 4" key="1">
    <citation type="submission" date="2016-09" db="EMBL/GenBank/DDBJ databases">
        <title>Pseudonocardia autotrophica DSM535, a candidate organism with high potential of specific P450 cytochromes.</title>
        <authorList>
            <person name="Grumaz C."/>
            <person name="Vainshtein Y."/>
            <person name="Kirstahler P."/>
            <person name="Sohn K."/>
        </authorList>
    </citation>
    <scope>NUCLEOTIDE SEQUENCE [LARGE SCALE GENOMIC DNA]</scope>
    <source>
        <strain evidence="3 4">DSM 535</strain>
    </source>
</reference>